<dbReference type="InterPro" id="IPR035595">
    <property type="entry name" value="UDP_glycos_trans_CS"/>
</dbReference>
<gene>
    <name evidence="8" type="ORF">K2173_006033</name>
</gene>
<evidence type="ECO:0000256" key="6">
    <source>
        <dbReference type="RuleBase" id="RU003718"/>
    </source>
</evidence>
<evidence type="ECO:0000256" key="5">
    <source>
        <dbReference type="ARBA" id="ARBA00047606"/>
    </source>
</evidence>
<evidence type="ECO:0000256" key="1">
    <source>
        <dbReference type="ARBA" id="ARBA00004935"/>
    </source>
</evidence>
<dbReference type="PANTHER" id="PTHR48046">
    <property type="entry name" value="UDP-GLYCOSYLTRANSFERASE 72E1"/>
    <property type="match status" value="1"/>
</dbReference>
<dbReference type="Pfam" id="PF00201">
    <property type="entry name" value="UDPGT"/>
    <property type="match status" value="1"/>
</dbReference>
<dbReference type="PROSITE" id="PS00375">
    <property type="entry name" value="UDPGT"/>
    <property type="match status" value="1"/>
</dbReference>
<comment type="catalytic activity">
    <reaction evidence="5">
        <text>an anthocyanidin + UDP-alpha-D-glucose + H(+) = an anthocyanidin 3-O-beta-D-glucoside + UDP</text>
        <dbReference type="Rhea" id="RHEA:20093"/>
        <dbReference type="ChEBI" id="CHEBI:15378"/>
        <dbReference type="ChEBI" id="CHEBI:16307"/>
        <dbReference type="ChEBI" id="CHEBI:58223"/>
        <dbReference type="ChEBI" id="CHEBI:58885"/>
        <dbReference type="ChEBI" id="CHEBI:143576"/>
        <dbReference type="EC" id="2.4.1.115"/>
    </reaction>
</comment>
<evidence type="ECO:0000256" key="7">
    <source>
        <dbReference type="RuleBase" id="RU362057"/>
    </source>
</evidence>
<dbReference type="AlphaFoldDB" id="A0AAV8TCC8"/>
<evidence type="ECO:0000256" key="3">
    <source>
        <dbReference type="ARBA" id="ARBA00022676"/>
    </source>
</evidence>
<keyword evidence="4 6" id="KW-0808">Transferase</keyword>
<dbReference type="GO" id="GO:0047209">
    <property type="term" value="F:coniferyl-alcohol glucosyltransferase activity"/>
    <property type="evidence" value="ECO:0007669"/>
    <property type="project" value="TreeGrafter"/>
</dbReference>
<name>A0AAV8TCC8_9ROSI</name>
<organism evidence="8 9">
    <name type="scientific">Erythroxylum novogranatense</name>
    <dbReference type="NCBI Taxonomy" id="1862640"/>
    <lineage>
        <taxon>Eukaryota</taxon>
        <taxon>Viridiplantae</taxon>
        <taxon>Streptophyta</taxon>
        <taxon>Embryophyta</taxon>
        <taxon>Tracheophyta</taxon>
        <taxon>Spermatophyta</taxon>
        <taxon>Magnoliopsida</taxon>
        <taxon>eudicotyledons</taxon>
        <taxon>Gunneridae</taxon>
        <taxon>Pentapetalae</taxon>
        <taxon>rosids</taxon>
        <taxon>fabids</taxon>
        <taxon>Malpighiales</taxon>
        <taxon>Erythroxylaceae</taxon>
        <taxon>Erythroxylum</taxon>
    </lineage>
</organism>
<sequence>MQYLNTRPHAALLASPGLGHLIPILELAKRLVSSHGFQATVFVVTTDSSLSKSPIFKELLPVPDQLNLVLLPPVDISNLITPSTLILTQLAIMMREALPSFRSQILAMKIPPTALIVDLFGTEAMSIAEDFNMLKYVFITSTAWFLALTMHVPTVDDGVIEDDHVKNRRPLLIPGCMSLPFEDTIEPLLLRNDPIYVEYLRMGLNIPTADGILVNTWQGLESSTLLALKDTKKLGKANQVPVYPVGPLVRAAKPGARSEVLCWLDEQPSESVIYVSFGSGGTLSAKQTIELAWGLESSKQRFVWVIRPPTVDNDAAGALFQTGRGCNDFLSFLPDGFLTRTSNMGLVVPQWAPQTGILSHPSIGGFLSHCGWNSTLESLASGVPMIAWPLYAEQKMNAAMLTDDHIGVAIRSKASPTEDLVTREEIETMVRKIIEDKGDSRRIRAKSLQSSAEKALRKGGSSYNSLSQVANDCEIRLRYLNSRIQGA</sequence>
<dbReference type="FunFam" id="3.40.50.2000:FF:000056">
    <property type="entry name" value="Glycosyltransferase"/>
    <property type="match status" value="1"/>
</dbReference>
<protein>
    <recommendedName>
        <fullName evidence="7">Glycosyltransferase</fullName>
        <ecNumber evidence="7">2.4.1.-</ecNumber>
    </recommendedName>
</protein>
<dbReference type="InterPro" id="IPR002213">
    <property type="entry name" value="UDP_glucos_trans"/>
</dbReference>
<dbReference type="CDD" id="cd03784">
    <property type="entry name" value="GT1_Gtf-like"/>
    <property type="match status" value="1"/>
</dbReference>
<dbReference type="Gene3D" id="3.40.50.2000">
    <property type="entry name" value="Glycogen Phosphorylase B"/>
    <property type="match status" value="2"/>
</dbReference>
<evidence type="ECO:0000313" key="8">
    <source>
        <dbReference type="EMBL" id="KAJ8764293.1"/>
    </source>
</evidence>
<comment type="caution">
    <text evidence="8">The sequence shown here is derived from an EMBL/GenBank/DDBJ whole genome shotgun (WGS) entry which is preliminary data.</text>
</comment>
<dbReference type="EMBL" id="JAIWQS010000005">
    <property type="protein sequence ID" value="KAJ8764293.1"/>
    <property type="molecule type" value="Genomic_DNA"/>
</dbReference>
<dbReference type="EC" id="2.4.1.-" evidence="7"/>
<comment type="pathway">
    <text evidence="1">Pigment biosynthesis; anthocyanin biosynthesis.</text>
</comment>
<evidence type="ECO:0000313" key="9">
    <source>
        <dbReference type="Proteomes" id="UP001159364"/>
    </source>
</evidence>
<evidence type="ECO:0000256" key="2">
    <source>
        <dbReference type="ARBA" id="ARBA00009995"/>
    </source>
</evidence>
<keyword evidence="3 6" id="KW-0328">Glycosyltransferase</keyword>
<dbReference type="PANTHER" id="PTHR48046:SF7">
    <property type="entry name" value="UDP-GLYCOSYLTRANSFERASE 72E1"/>
    <property type="match status" value="1"/>
</dbReference>
<dbReference type="Proteomes" id="UP001159364">
    <property type="component" value="Linkage Group LG05"/>
</dbReference>
<comment type="similarity">
    <text evidence="2 6">Belongs to the UDP-glycosyltransferase family.</text>
</comment>
<accession>A0AAV8TCC8</accession>
<keyword evidence="9" id="KW-1185">Reference proteome</keyword>
<evidence type="ECO:0000256" key="4">
    <source>
        <dbReference type="ARBA" id="ARBA00022679"/>
    </source>
</evidence>
<reference evidence="8 9" key="1">
    <citation type="submission" date="2021-09" db="EMBL/GenBank/DDBJ databases">
        <title>Genomic insights and catalytic innovation underlie evolution of tropane alkaloids biosynthesis.</title>
        <authorList>
            <person name="Wang Y.-J."/>
            <person name="Tian T."/>
            <person name="Huang J.-P."/>
            <person name="Huang S.-X."/>
        </authorList>
    </citation>
    <scope>NUCLEOTIDE SEQUENCE [LARGE SCALE GENOMIC DNA]</scope>
    <source>
        <strain evidence="8">KIB-2018</strain>
        <tissue evidence="8">Leaf</tissue>
    </source>
</reference>
<dbReference type="GO" id="GO:0047213">
    <property type="term" value="F:anthocyanidin 3-O-glucosyltransferase activity"/>
    <property type="evidence" value="ECO:0007669"/>
    <property type="project" value="UniProtKB-EC"/>
</dbReference>
<proteinExistence type="inferred from homology"/>
<dbReference type="SUPFAM" id="SSF53756">
    <property type="entry name" value="UDP-Glycosyltransferase/glycogen phosphorylase"/>
    <property type="match status" value="1"/>
</dbReference>